<proteinExistence type="predicted"/>
<dbReference type="OrthoDB" id="271711at2"/>
<evidence type="ECO:0000313" key="2">
    <source>
        <dbReference type="Proteomes" id="UP000198577"/>
    </source>
</evidence>
<sequence>MTKFTLWIDMISSYKRKGLVKDELGDGEKRYVDELVGFVEASIGRMVPVMTPEMQEGNILRICTEEYGELPVDRDGFKGEIPDIKGMIAFSPFEYYIQRKLFIHNMGHVNKHTFYLRRP</sequence>
<dbReference type="RefSeq" id="WP_025746785.1">
    <property type="nucleotide sequence ID" value="NZ_FOXR01000046.1"/>
</dbReference>
<dbReference type="Gene3D" id="3.40.50.720">
    <property type="entry name" value="NAD(P)-binding Rossmann-like Domain"/>
    <property type="match status" value="1"/>
</dbReference>
<name>A0A1I5YH18_9FIRM</name>
<dbReference type="AlphaFoldDB" id="A0A1I5YH18"/>
<dbReference type="GO" id="GO:0005829">
    <property type="term" value="C:cytosol"/>
    <property type="evidence" value="ECO:0007669"/>
    <property type="project" value="TreeGrafter"/>
</dbReference>
<evidence type="ECO:0000313" key="1">
    <source>
        <dbReference type="EMBL" id="SFQ43494.1"/>
    </source>
</evidence>
<organism evidence="1 2">
    <name type="scientific">Caldicoprobacter faecalis</name>
    <dbReference type="NCBI Taxonomy" id="937334"/>
    <lineage>
        <taxon>Bacteria</taxon>
        <taxon>Bacillati</taxon>
        <taxon>Bacillota</taxon>
        <taxon>Clostridia</taxon>
        <taxon>Caldicoprobacterales</taxon>
        <taxon>Caldicoprobacteraceae</taxon>
        <taxon>Caldicoprobacter</taxon>
    </lineage>
</organism>
<accession>A0A1I5YH18</accession>
<dbReference type="Proteomes" id="UP000198577">
    <property type="component" value="Unassembled WGS sequence"/>
</dbReference>
<dbReference type="PANTHER" id="PTHR30524">
    <property type="entry name" value="MANNITOL-1-PHOSPHATE 5-DEHYDROGENASE"/>
    <property type="match status" value="1"/>
</dbReference>
<keyword evidence="2" id="KW-1185">Reference proteome</keyword>
<dbReference type="GO" id="GO:0008926">
    <property type="term" value="F:mannitol-1-phosphate 5-dehydrogenase activity"/>
    <property type="evidence" value="ECO:0007669"/>
    <property type="project" value="TreeGrafter"/>
</dbReference>
<dbReference type="GO" id="GO:0019592">
    <property type="term" value="P:mannitol catabolic process"/>
    <property type="evidence" value="ECO:0007669"/>
    <property type="project" value="TreeGrafter"/>
</dbReference>
<protein>
    <submittedName>
        <fullName evidence="1">Mannitol-1-phosphate 5-dehydrogenase</fullName>
    </submittedName>
</protein>
<gene>
    <name evidence="1" type="ORF">SAMN05444406_1469</name>
</gene>
<dbReference type="PANTHER" id="PTHR30524:SF0">
    <property type="entry name" value="ALTRONATE OXIDOREDUCTASE-RELATED"/>
    <property type="match status" value="1"/>
</dbReference>
<dbReference type="STRING" id="937334.SAMN05444406_1469"/>
<reference evidence="1 2" key="1">
    <citation type="submission" date="2016-10" db="EMBL/GenBank/DDBJ databases">
        <authorList>
            <person name="de Groot N.N."/>
        </authorList>
    </citation>
    <scope>NUCLEOTIDE SEQUENCE [LARGE SCALE GENOMIC DNA]</scope>
    <source>
        <strain evidence="1 2">DSM 20678</strain>
    </source>
</reference>
<dbReference type="EMBL" id="FOXR01000046">
    <property type="protein sequence ID" value="SFQ43494.1"/>
    <property type="molecule type" value="Genomic_DNA"/>
</dbReference>